<feature type="compositionally biased region" description="Acidic residues" evidence="8">
    <location>
        <begin position="536"/>
        <end position="548"/>
    </location>
</feature>
<keyword evidence="2" id="KW-0217">Developmental protein</keyword>
<name>A0A182PK33_9DIPT</name>
<dbReference type="PANTHER" id="PTHR46721">
    <property type="entry name" value="FORKHEAD BOX PROTEIN N1"/>
    <property type="match status" value="1"/>
</dbReference>
<comment type="subcellular location">
    <subcellularLocation>
        <location evidence="1 7">Nucleus</location>
    </subcellularLocation>
</comment>
<feature type="compositionally biased region" description="Gly residues" evidence="8">
    <location>
        <begin position="392"/>
        <end position="406"/>
    </location>
</feature>
<dbReference type="AlphaFoldDB" id="A0A182PK33"/>
<accession>A0A182PK33</accession>
<dbReference type="FunFam" id="1.10.10.10:FF:000122">
    <property type="entry name" value="Forkhead box protein N1"/>
    <property type="match status" value="1"/>
</dbReference>
<dbReference type="InterPro" id="IPR049624">
    <property type="entry name" value="FOXN1_4"/>
</dbReference>
<dbReference type="InterPro" id="IPR030456">
    <property type="entry name" value="TF_fork_head_CS_2"/>
</dbReference>
<evidence type="ECO:0000313" key="10">
    <source>
        <dbReference type="EnsemblMetazoa" id="AEPI007299-PA"/>
    </source>
</evidence>
<keyword evidence="6 7" id="KW-0539">Nucleus</keyword>
<dbReference type="SUPFAM" id="SSF46785">
    <property type="entry name" value="Winged helix' DNA-binding domain"/>
    <property type="match status" value="1"/>
</dbReference>
<dbReference type="PRINTS" id="PR00053">
    <property type="entry name" value="FORKHEAD"/>
</dbReference>
<feature type="compositionally biased region" description="Basic and acidic residues" evidence="8">
    <location>
        <begin position="521"/>
        <end position="535"/>
    </location>
</feature>
<dbReference type="EnsemblMetazoa" id="AEPI007299-RA">
    <property type="protein sequence ID" value="AEPI007299-PA"/>
    <property type="gene ID" value="AEPI007299"/>
</dbReference>
<feature type="domain" description="Fork-head" evidence="9">
    <location>
        <begin position="411"/>
        <end position="508"/>
    </location>
</feature>
<dbReference type="Pfam" id="PF00250">
    <property type="entry name" value="Forkhead"/>
    <property type="match status" value="1"/>
</dbReference>
<dbReference type="GO" id="GO:0000981">
    <property type="term" value="F:DNA-binding transcription factor activity, RNA polymerase II-specific"/>
    <property type="evidence" value="ECO:0007669"/>
    <property type="project" value="TreeGrafter"/>
</dbReference>
<feature type="compositionally biased region" description="Acidic residues" evidence="8">
    <location>
        <begin position="555"/>
        <end position="586"/>
    </location>
</feature>
<evidence type="ECO:0000256" key="1">
    <source>
        <dbReference type="ARBA" id="ARBA00004123"/>
    </source>
</evidence>
<keyword evidence="3" id="KW-0805">Transcription regulation</keyword>
<sequence length="815" mass="88413">MTPMSDLYITDSMQDMLDIDIKSEVTTVVGGVNEFVSLMNYDLPSLELDSNSLDGNSLYSSATFGIGSTDLYPEVSACANPNYVMPVLSSSSSSSSSSCSSSSSSFRNGTILSSSGLSNTSSTMSSLVAAQSLLKSPKQNINLNTTVHGNTRHSSTMPSPKERKSHLTFSPNTIKVSAVQEAKKISSLAQITRVGGTAGAAGTISCTTLASTTPVDNVRKDLTAQMTLKEEKIVVRNGGIVKSASDHYITNGSTGTVTVGETIVHRTSSAGSPGLGVGLGKGNTVKLAHGIGALTYANSIQYKNIKNVQKVSTMGLNGVIKRESSPHRQLNGGAASPKTFNRNLVMDQNGKITNGSGVVTITHGGSPTTTLVARQMQRAMTPTGTKQKLIKVGGGSAGSQSGGGGESEFPKPAYSYSCLIAMALKNSRSGSLPVSEIYSFMCEHFPYFKTAPTGWKNSVRHNLSLNKCFEKIEKPATNGGQRKGCLWAMNPAKVTKMDEEVQKWSRKDPLAIRRAMVHPEHLEALERGEMKHGSTGDEDLDVEEDLESDGPPSDVDAEEVDEEVAYPEEEEEEEAEEQEDEEEDDVELIEPHRETIDVDAESFIINTPESLIDGEEDGVDQVDFDIEVPDFYENINVDSKDGTLALELSAQDLLSLEDEAESLYINHVQPQTRLGTVTVSQQQLQQTQILTQHHRQQQQQQQHQQQHQQLQIQQQPPTKRARLDMSYSIASNANGTASIVNVISSRQPTIVHGMGNNSVTVTPVNGNSAIGLSFQQHFQNLQQEQLRQQQQQQQQQQQLQQGNVRRKVPLITRLA</sequence>
<dbReference type="SMART" id="SM00339">
    <property type="entry name" value="FH"/>
    <property type="match status" value="1"/>
</dbReference>
<feature type="region of interest" description="Disordered" evidence="8">
    <location>
        <begin position="695"/>
        <end position="721"/>
    </location>
</feature>
<feature type="region of interest" description="Disordered" evidence="8">
    <location>
        <begin position="521"/>
        <end position="586"/>
    </location>
</feature>
<feature type="compositionally biased region" description="Low complexity" evidence="8">
    <location>
        <begin position="695"/>
        <end position="715"/>
    </location>
</feature>
<feature type="DNA-binding region" description="Fork-head" evidence="7">
    <location>
        <begin position="411"/>
        <end position="508"/>
    </location>
</feature>
<reference evidence="11" key="1">
    <citation type="submission" date="2013-03" db="EMBL/GenBank/DDBJ databases">
        <title>The Genome Sequence of Anopheles epiroticus epiroticus2.</title>
        <authorList>
            <consortium name="The Broad Institute Genomics Platform"/>
            <person name="Neafsey D.E."/>
            <person name="Howell P."/>
            <person name="Walker B."/>
            <person name="Young S.K."/>
            <person name="Zeng Q."/>
            <person name="Gargeya S."/>
            <person name="Fitzgerald M."/>
            <person name="Haas B."/>
            <person name="Abouelleil A."/>
            <person name="Allen A.W."/>
            <person name="Alvarado L."/>
            <person name="Arachchi H.M."/>
            <person name="Berlin A.M."/>
            <person name="Chapman S.B."/>
            <person name="Gainer-Dewar J."/>
            <person name="Goldberg J."/>
            <person name="Griggs A."/>
            <person name="Gujja S."/>
            <person name="Hansen M."/>
            <person name="Howarth C."/>
            <person name="Imamovic A."/>
            <person name="Ireland A."/>
            <person name="Larimer J."/>
            <person name="McCowan C."/>
            <person name="Murphy C."/>
            <person name="Pearson M."/>
            <person name="Poon T.W."/>
            <person name="Priest M."/>
            <person name="Roberts A."/>
            <person name="Saif S."/>
            <person name="Shea T."/>
            <person name="Sisk P."/>
            <person name="Sykes S."/>
            <person name="Wortman J."/>
            <person name="Nusbaum C."/>
            <person name="Birren B."/>
        </authorList>
    </citation>
    <scope>NUCLEOTIDE SEQUENCE [LARGE SCALE GENOMIC DNA]</scope>
    <source>
        <strain evidence="11">Epiroticus2</strain>
    </source>
</reference>
<proteinExistence type="predicted"/>
<evidence type="ECO:0000256" key="5">
    <source>
        <dbReference type="ARBA" id="ARBA00023163"/>
    </source>
</evidence>
<dbReference type="PROSITE" id="PS00658">
    <property type="entry name" value="FORK_HEAD_2"/>
    <property type="match status" value="1"/>
</dbReference>
<dbReference type="PROSITE" id="PS50039">
    <property type="entry name" value="FORK_HEAD_3"/>
    <property type="match status" value="1"/>
</dbReference>
<evidence type="ECO:0000256" key="4">
    <source>
        <dbReference type="ARBA" id="ARBA00023125"/>
    </source>
</evidence>
<evidence type="ECO:0000259" key="9">
    <source>
        <dbReference type="PROSITE" id="PS50039"/>
    </source>
</evidence>
<keyword evidence="4 7" id="KW-0238">DNA-binding</keyword>
<dbReference type="GO" id="GO:0000976">
    <property type="term" value="F:transcription cis-regulatory region binding"/>
    <property type="evidence" value="ECO:0007669"/>
    <property type="project" value="TreeGrafter"/>
</dbReference>
<evidence type="ECO:0000256" key="3">
    <source>
        <dbReference type="ARBA" id="ARBA00023015"/>
    </source>
</evidence>
<evidence type="ECO:0000313" key="11">
    <source>
        <dbReference type="Proteomes" id="UP000075885"/>
    </source>
</evidence>
<dbReference type="Gene3D" id="1.10.10.10">
    <property type="entry name" value="Winged helix-like DNA-binding domain superfamily/Winged helix DNA-binding domain"/>
    <property type="match status" value="1"/>
</dbReference>
<dbReference type="GO" id="GO:0005634">
    <property type="term" value="C:nucleus"/>
    <property type="evidence" value="ECO:0007669"/>
    <property type="project" value="UniProtKB-SubCell"/>
</dbReference>
<reference evidence="10" key="2">
    <citation type="submission" date="2020-05" db="UniProtKB">
        <authorList>
            <consortium name="EnsemblMetazoa"/>
        </authorList>
    </citation>
    <scope>IDENTIFICATION</scope>
    <source>
        <strain evidence="10">Epiroticus2</strain>
    </source>
</reference>
<dbReference type="PANTHER" id="PTHR46721:SF3">
    <property type="entry name" value="FORKHEAD BOX N1"/>
    <property type="match status" value="1"/>
</dbReference>
<keyword evidence="5" id="KW-0804">Transcription</keyword>
<feature type="region of interest" description="Disordered" evidence="8">
    <location>
        <begin position="139"/>
        <end position="167"/>
    </location>
</feature>
<evidence type="ECO:0000256" key="8">
    <source>
        <dbReference type="SAM" id="MobiDB-lite"/>
    </source>
</evidence>
<dbReference type="Proteomes" id="UP000075885">
    <property type="component" value="Unassembled WGS sequence"/>
</dbReference>
<organism evidence="10 11">
    <name type="scientific">Anopheles epiroticus</name>
    <dbReference type="NCBI Taxonomy" id="199890"/>
    <lineage>
        <taxon>Eukaryota</taxon>
        <taxon>Metazoa</taxon>
        <taxon>Ecdysozoa</taxon>
        <taxon>Arthropoda</taxon>
        <taxon>Hexapoda</taxon>
        <taxon>Insecta</taxon>
        <taxon>Pterygota</taxon>
        <taxon>Neoptera</taxon>
        <taxon>Endopterygota</taxon>
        <taxon>Diptera</taxon>
        <taxon>Nematocera</taxon>
        <taxon>Culicoidea</taxon>
        <taxon>Culicidae</taxon>
        <taxon>Anophelinae</taxon>
        <taxon>Anopheles</taxon>
    </lineage>
</organism>
<protein>
    <recommendedName>
        <fullName evidence="9">Fork-head domain-containing protein</fullName>
    </recommendedName>
</protein>
<evidence type="ECO:0000256" key="6">
    <source>
        <dbReference type="ARBA" id="ARBA00023242"/>
    </source>
</evidence>
<evidence type="ECO:0000256" key="2">
    <source>
        <dbReference type="ARBA" id="ARBA00022473"/>
    </source>
</evidence>
<dbReference type="InterPro" id="IPR036388">
    <property type="entry name" value="WH-like_DNA-bd_sf"/>
</dbReference>
<evidence type="ECO:0000256" key="7">
    <source>
        <dbReference type="PROSITE-ProRule" id="PRU00089"/>
    </source>
</evidence>
<dbReference type="VEuPathDB" id="VectorBase:AEPI007299"/>
<dbReference type="CDD" id="cd20030">
    <property type="entry name" value="FH_FOXN1-like"/>
    <property type="match status" value="1"/>
</dbReference>
<dbReference type="InterPro" id="IPR036390">
    <property type="entry name" value="WH_DNA-bd_sf"/>
</dbReference>
<feature type="region of interest" description="Disordered" evidence="8">
    <location>
        <begin position="382"/>
        <end position="408"/>
    </location>
</feature>
<dbReference type="STRING" id="199890.A0A182PK33"/>
<feature type="compositionally biased region" description="Polar residues" evidence="8">
    <location>
        <begin position="139"/>
        <end position="158"/>
    </location>
</feature>
<keyword evidence="11" id="KW-1185">Reference proteome</keyword>
<dbReference type="InterPro" id="IPR001766">
    <property type="entry name" value="Fork_head_dom"/>
</dbReference>